<accession>A0A432ZTI1</accession>
<evidence type="ECO:0000313" key="2">
    <source>
        <dbReference type="EMBL" id="RUO81096.1"/>
    </source>
</evidence>
<dbReference type="Gene3D" id="2.40.160.50">
    <property type="entry name" value="membrane protein fhac: a member of the omp85/tpsb transporter family"/>
    <property type="match status" value="1"/>
</dbReference>
<comment type="caution">
    <text evidence="2">The sequence shown here is derived from an EMBL/GenBank/DDBJ whole genome shotgun (WGS) entry which is preliminary data.</text>
</comment>
<dbReference type="OrthoDB" id="6306838at2"/>
<dbReference type="EMBL" id="PIQH01000002">
    <property type="protein sequence ID" value="RUO81096.1"/>
    <property type="molecule type" value="Genomic_DNA"/>
</dbReference>
<evidence type="ECO:0000256" key="1">
    <source>
        <dbReference type="SAM" id="SignalP"/>
    </source>
</evidence>
<gene>
    <name evidence="2" type="ORF">CWI84_03010</name>
</gene>
<sequence>MAQKWIALGLLVCSSSSYATTVSDCKPQQTTEKQFTVGKVEIIPNPIFDESDPDTLAIHRFANWAHINTRPHVIAHRLTFKEGDQVTLQDLAEAERLVRAEPYLRDARISLINGCENAETGEPVAVSVNTWDNWSLMPTISFGRKGGKNKFSVGMKEDNFLGLGIATNLRYKRDEQRTGYHFAVGAPVTWMEHATIYTELEDNDDGQRTQLTFDKPFYEESTDTALFLNYVDDRRVEEVFQNDDTRNRYLFDGHNYEVSYGFLGSLQNHTSHRWRVGVTEDTANFSLPNGEPLENSVFLPRDRDFVYPWLEYEYRQFNYQEMEDIYLINQIEDINLGWLQRLRVGIETQQPASISGLGYHLRWHASKGTEWNHSLLLFSADIKSDINVAEVDRNLVSAQLEYFQRASEGIGYYGRLTATEGSNQFADDPVALGGESGVRGYPLQYQHGKHRISASAEARFYPNINVYKLFDVGFVGFVDAGRAWSGFESQFNEYDGVLSSVGIGLRIYSNRSSHRNVVHMNFSKPLANAPSVDSWQWGLQVKQTF</sequence>
<reference evidence="2 3" key="1">
    <citation type="journal article" date="2011" name="Front. Microbiol.">
        <title>Genomic signatures of strain selection and enhancement in Bacillus atrophaeus var. globigii, a historical biowarfare simulant.</title>
        <authorList>
            <person name="Gibbons H.S."/>
            <person name="Broomall S.M."/>
            <person name="McNew L.A."/>
            <person name="Daligault H."/>
            <person name="Chapman C."/>
            <person name="Bruce D."/>
            <person name="Karavis M."/>
            <person name="Krepps M."/>
            <person name="McGregor P.A."/>
            <person name="Hong C."/>
            <person name="Park K.H."/>
            <person name="Akmal A."/>
            <person name="Feldman A."/>
            <person name="Lin J.S."/>
            <person name="Chang W.E."/>
            <person name="Higgs B.W."/>
            <person name="Demirev P."/>
            <person name="Lindquist J."/>
            <person name="Liem A."/>
            <person name="Fochler E."/>
            <person name="Read T.D."/>
            <person name="Tapia R."/>
            <person name="Johnson S."/>
            <person name="Bishop-Lilly K.A."/>
            <person name="Detter C."/>
            <person name="Han C."/>
            <person name="Sozhamannan S."/>
            <person name="Rosenzweig C.N."/>
            <person name="Skowronski E.W."/>
        </authorList>
    </citation>
    <scope>NUCLEOTIDE SEQUENCE [LARGE SCALE GENOMIC DNA]</scope>
    <source>
        <strain evidence="2 3">CC-PW-9</strain>
    </source>
</reference>
<keyword evidence="3" id="KW-1185">Reference proteome</keyword>
<organism evidence="2 3">
    <name type="scientific">Idiomarina tyrosinivorans</name>
    <dbReference type="NCBI Taxonomy" id="1445662"/>
    <lineage>
        <taxon>Bacteria</taxon>
        <taxon>Pseudomonadati</taxon>
        <taxon>Pseudomonadota</taxon>
        <taxon>Gammaproteobacteria</taxon>
        <taxon>Alteromonadales</taxon>
        <taxon>Idiomarinaceae</taxon>
        <taxon>Idiomarina</taxon>
    </lineage>
</organism>
<dbReference type="AlphaFoldDB" id="A0A432ZTI1"/>
<protein>
    <submittedName>
        <fullName evidence="2">Outer membrane protein assembly factor</fullName>
    </submittedName>
</protein>
<feature type="signal peptide" evidence="1">
    <location>
        <begin position="1"/>
        <end position="19"/>
    </location>
</feature>
<keyword evidence="1" id="KW-0732">Signal</keyword>
<evidence type="ECO:0000313" key="3">
    <source>
        <dbReference type="Proteomes" id="UP000287996"/>
    </source>
</evidence>
<dbReference type="Proteomes" id="UP000287996">
    <property type="component" value="Unassembled WGS sequence"/>
</dbReference>
<proteinExistence type="predicted"/>
<name>A0A432ZTI1_9GAMM</name>
<dbReference type="RefSeq" id="WP_126841091.1">
    <property type="nucleotide sequence ID" value="NZ_PIQH01000002.1"/>
</dbReference>
<feature type="chain" id="PRO_5019107233" evidence="1">
    <location>
        <begin position="20"/>
        <end position="545"/>
    </location>
</feature>